<dbReference type="GO" id="GO:0005634">
    <property type="term" value="C:nucleus"/>
    <property type="evidence" value="ECO:0007669"/>
    <property type="project" value="TreeGrafter"/>
</dbReference>
<dbReference type="InterPro" id="IPR052060">
    <property type="entry name" value="Bromo_WD_repeat"/>
</dbReference>
<name>A0A8S3FXE9_9BILA</name>
<accession>A0A8S3FXE9</accession>
<organism evidence="1 2">
    <name type="scientific">Rotaria magnacalcarata</name>
    <dbReference type="NCBI Taxonomy" id="392030"/>
    <lineage>
        <taxon>Eukaryota</taxon>
        <taxon>Metazoa</taxon>
        <taxon>Spiralia</taxon>
        <taxon>Gnathifera</taxon>
        <taxon>Rotifera</taxon>
        <taxon>Eurotatoria</taxon>
        <taxon>Bdelloidea</taxon>
        <taxon>Philodinida</taxon>
        <taxon>Philodinidae</taxon>
        <taxon>Rotaria</taxon>
    </lineage>
</organism>
<dbReference type="GO" id="GO:0007010">
    <property type="term" value="P:cytoskeleton organization"/>
    <property type="evidence" value="ECO:0007669"/>
    <property type="project" value="TreeGrafter"/>
</dbReference>
<feature type="non-terminal residue" evidence="1">
    <location>
        <position position="177"/>
    </location>
</feature>
<proteinExistence type="predicted"/>
<dbReference type="GO" id="GO:0006357">
    <property type="term" value="P:regulation of transcription by RNA polymerase II"/>
    <property type="evidence" value="ECO:0007669"/>
    <property type="project" value="TreeGrafter"/>
</dbReference>
<comment type="caution">
    <text evidence="1">The sequence shown here is derived from an EMBL/GenBank/DDBJ whole genome shotgun (WGS) entry which is preliminary data.</text>
</comment>
<dbReference type="PANTHER" id="PTHR16266">
    <property type="entry name" value="WD REPEAT DOMAIN 9"/>
    <property type="match status" value="1"/>
</dbReference>
<dbReference type="AlphaFoldDB" id="A0A8S3FXE9"/>
<protein>
    <submittedName>
        <fullName evidence="1">Uncharacterized protein</fullName>
    </submittedName>
</protein>
<evidence type="ECO:0000313" key="1">
    <source>
        <dbReference type="EMBL" id="CAF5141562.1"/>
    </source>
</evidence>
<gene>
    <name evidence="1" type="ORF">BYL167_LOCUS70268</name>
</gene>
<sequence length="177" mass="20587">AKWSPHCDVICTTDLCGQICFFGLGTDTRYNKTQIEQFFHNDLRPLIRDSNDDVLDEQQQLPPHLLPPPYLIDDHGHAYSYDIQRCVPGRENYSQNDNTATVVNHEYLEDLIIAEPMTTPGMTSTFMTRKFETVDLSTFRLNIDKKQTFVYHRNLTSSLNEAELEYSESIRDARYDE</sequence>
<reference evidence="1" key="1">
    <citation type="submission" date="2021-02" db="EMBL/GenBank/DDBJ databases">
        <authorList>
            <person name="Nowell W R."/>
        </authorList>
    </citation>
    <scope>NUCLEOTIDE SEQUENCE</scope>
</reference>
<dbReference type="GO" id="GO:0008360">
    <property type="term" value="P:regulation of cell shape"/>
    <property type="evidence" value="ECO:0007669"/>
    <property type="project" value="TreeGrafter"/>
</dbReference>
<evidence type="ECO:0000313" key="2">
    <source>
        <dbReference type="Proteomes" id="UP000681967"/>
    </source>
</evidence>
<dbReference type="PANTHER" id="PTHR16266:SF17">
    <property type="entry name" value="BRWD3"/>
    <property type="match status" value="1"/>
</dbReference>
<dbReference type="Proteomes" id="UP000681967">
    <property type="component" value="Unassembled WGS sequence"/>
</dbReference>
<dbReference type="EMBL" id="CAJOBH010252378">
    <property type="protein sequence ID" value="CAF5141562.1"/>
    <property type="molecule type" value="Genomic_DNA"/>
</dbReference>
<feature type="non-terminal residue" evidence="1">
    <location>
        <position position="1"/>
    </location>
</feature>